<feature type="compositionally biased region" description="Low complexity" evidence="1">
    <location>
        <begin position="68"/>
        <end position="79"/>
    </location>
</feature>
<feature type="transmembrane region" description="Helical" evidence="2">
    <location>
        <begin position="138"/>
        <end position="157"/>
    </location>
</feature>
<keyword evidence="2" id="KW-0472">Membrane</keyword>
<accession>A0A8B8KX03</accession>
<dbReference type="GeneID" id="113859261"/>
<feature type="region of interest" description="Disordered" evidence="1">
    <location>
        <begin position="65"/>
        <end position="92"/>
    </location>
</feature>
<keyword evidence="2" id="KW-1133">Transmembrane helix</keyword>
<sequence>MEYTEDIHEWQQIPEISEWNTVVINENYLEVELQEGGQYSSTNDSSPTHHEDSLQIVPTMLIDSEDGTSSTLTASSSSVSEEDEVPAPPPSDWRVRVANEGKKLLKLRLEAVRAKVVRVASKVSNWGMYAGVFWSFKYVTGAAVVAAVFVSLVYVGIRQRRRKSVDHWVYLLREKDEKIGQLLLRIAQLNEVLSSRRKVPVHRIND</sequence>
<reference evidence="3" key="1">
    <citation type="journal article" date="2019" name="Toxins">
        <title>Detection of Abrin-Like and Prepropulchellin-Like Toxin Genes and Transcripts Using Whole Genome Sequencing and Full-Length Transcript Sequencing of Abrus precatorius.</title>
        <authorList>
            <person name="Hovde B.T."/>
            <person name="Daligault H.E."/>
            <person name="Hanschen E.R."/>
            <person name="Kunde Y.A."/>
            <person name="Johnson M.B."/>
            <person name="Starkenburg S.R."/>
            <person name="Johnson S.L."/>
        </authorList>
    </citation>
    <scope>NUCLEOTIDE SEQUENCE [LARGE SCALE GENOMIC DNA]</scope>
</reference>
<dbReference type="AlphaFoldDB" id="A0A8B8KX03"/>
<evidence type="ECO:0000256" key="1">
    <source>
        <dbReference type="SAM" id="MobiDB-lite"/>
    </source>
</evidence>
<organism evidence="3 4">
    <name type="scientific">Abrus precatorius</name>
    <name type="common">Indian licorice</name>
    <name type="synonym">Glycine abrus</name>
    <dbReference type="NCBI Taxonomy" id="3816"/>
    <lineage>
        <taxon>Eukaryota</taxon>
        <taxon>Viridiplantae</taxon>
        <taxon>Streptophyta</taxon>
        <taxon>Embryophyta</taxon>
        <taxon>Tracheophyta</taxon>
        <taxon>Spermatophyta</taxon>
        <taxon>Magnoliopsida</taxon>
        <taxon>eudicotyledons</taxon>
        <taxon>Gunneridae</taxon>
        <taxon>Pentapetalae</taxon>
        <taxon>rosids</taxon>
        <taxon>fabids</taxon>
        <taxon>Fabales</taxon>
        <taxon>Fabaceae</taxon>
        <taxon>Papilionoideae</taxon>
        <taxon>50 kb inversion clade</taxon>
        <taxon>NPAAA clade</taxon>
        <taxon>indigoferoid/millettioid clade</taxon>
        <taxon>Abreae</taxon>
        <taxon>Abrus</taxon>
    </lineage>
</organism>
<evidence type="ECO:0000256" key="2">
    <source>
        <dbReference type="SAM" id="Phobius"/>
    </source>
</evidence>
<dbReference type="Proteomes" id="UP000694853">
    <property type="component" value="Unplaced"/>
</dbReference>
<keyword evidence="2" id="KW-0812">Transmembrane</keyword>
<proteinExistence type="predicted"/>
<name>A0A8B8KX03_ABRPR</name>
<protein>
    <submittedName>
        <fullName evidence="4">Uncharacterized protein LOC113859261</fullName>
    </submittedName>
</protein>
<keyword evidence="3" id="KW-1185">Reference proteome</keyword>
<dbReference type="RefSeq" id="XP_027347873.1">
    <property type="nucleotide sequence ID" value="XM_027492072.1"/>
</dbReference>
<dbReference type="PANTHER" id="PTHR37206">
    <property type="entry name" value="TRANSMEMBRANE PROTEIN"/>
    <property type="match status" value="1"/>
</dbReference>
<gene>
    <name evidence="4" type="primary">LOC113859261</name>
</gene>
<evidence type="ECO:0000313" key="4">
    <source>
        <dbReference type="RefSeq" id="XP_027347873.1"/>
    </source>
</evidence>
<reference evidence="4" key="2">
    <citation type="submission" date="2025-08" db="UniProtKB">
        <authorList>
            <consortium name="RefSeq"/>
        </authorList>
    </citation>
    <scope>IDENTIFICATION</scope>
    <source>
        <tissue evidence="4">Young leaves</tissue>
    </source>
</reference>
<dbReference type="OrthoDB" id="734536at2759"/>
<evidence type="ECO:0000313" key="3">
    <source>
        <dbReference type="Proteomes" id="UP000694853"/>
    </source>
</evidence>
<dbReference type="PANTHER" id="PTHR37206:SF4">
    <property type="entry name" value="TRANSMEMBRANE PROTEIN"/>
    <property type="match status" value="1"/>
</dbReference>
<dbReference type="KEGG" id="aprc:113859261"/>